<gene>
    <name evidence="1" type="ORF">THIOM_005505</name>
</gene>
<dbReference type="AlphaFoldDB" id="A0A0A6P1G9"/>
<organism evidence="1 2">
    <name type="scientific">Candidatus Thiomargarita nelsonii</name>
    <dbReference type="NCBI Taxonomy" id="1003181"/>
    <lineage>
        <taxon>Bacteria</taxon>
        <taxon>Pseudomonadati</taxon>
        <taxon>Pseudomonadota</taxon>
        <taxon>Gammaproteobacteria</taxon>
        <taxon>Thiotrichales</taxon>
        <taxon>Thiotrichaceae</taxon>
        <taxon>Thiomargarita</taxon>
    </lineage>
</organism>
<proteinExistence type="predicted"/>
<evidence type="ECO:0000313" key="2">
    <source>
        <dbReference type="Proteomes" id="UP000076962"/>
    </source>
</evidence>
<evidence type="ECO:0000313" key="1">
    <source>
        <dbReference type="EMBL" id="OAD18888.1"/>
    </source>
</evidence>
<accession>A0A0A6P1G9</accession>
<comment type="caution">
    <text evidence="1">The sequence shown here is derived from an EMBL/GenBank/DDBJ whole genome shotgun (WGS) entry which is preliminary data.</text>
</comment>
<name>A0A0A6P1G9_9GAMM</name>
<sequence>MPQIRLTSGFLKSYQLSVVSDHKYCSQLIILIWMINYNLSYHKNYFLLYSIGLKNLKTPLRPHKGMVFSGSHAPAWEPVSAHLPLLRVVINMPKNSDRETNTPQVVCVVRRTHPVRLAI</sequence>
<reference evidence="1 2" key="1">
    <citation type="submission" date="2016-05" db="EMBL/GenBank/DDBJ databases">
        <title>Single-cell genome of chain-forming Candidatus Thiomargarita nelsonii and comparison to other large sulfur-oxidizing bacteria.</title>
        <authorList>
            <person name="Winkel M."/>
            <person name="Salman V."/>
            <person name="Woyke T."/>
            <person name="Schulz-Vogt H."/>
            <person name="Richter M."/>
            <person name="Flood B."/>
            <person name="Bailey J."/>
            <person name="Amann R."/>
            <person name="Mussmann M."/>
        </authorList>
    </citation>
    <scope>NUCLEOTIDE SEQUENCE [LARGE SCALE GENOMIC DNA]</scope>
    <source>
        <strain evidence="1 2">THI036</strain>
    </source>
</reference>
<protein>
    <submittedName>
        <fullName evidence="1">Uncharacterized protein</fullName>
    </submittedName>
</protein>
<keyword evidence="2" id="KW-1185">Reference proteome</keyword>
<dbReference type="EMBL" id="LUTY01003043">
    <property type="protein sequence ID" value="OAD18888.1"/>
    <property type="molecule type" value="Genomic_DNA"/>
</dbReference>
<dbReference type="Proteomes" id="UP000076962">
    <property type="component" value="Unassembled WGS sequence"/>
</dbReference>